<reference evidence="1" key="1">
    <citation type="submission" date="2020-08" db="EMBL/GenBank/DDBJ databases">
        <title>Multicomponent nature underlies the extraordinary mechanical properties of spider dragline silk.</title>
        <authorList>
            <person name="Kono N."/>
            <person name="Nakamura H."/>
            <person name="Mori M."/>
            <person name="Yoshida Y."/>
            <person name="Ohtoshi R."/>
            <person name="Malay A.D."/>
            <person name="Moran D.A.P."/>
            <person name="Tomita M."/>
            <person name="Numata K."/>
            <person name="Arakawa K."/>
        </authorList>
    </citation>
    <scope>NUCLEOTIDE SEQUENCE</scope>
</reference>
<organism evidence="1 2">
    <name type="scientific">Trichonephila inaurata madagascariensis</name>
    <dbReference type="NCBI Taxonomy" id="2747483"/>
    <lineage>
        <taxon>Eukaryota</taxon>
        <taxon>Metazoa</taxon>
        <taxon>Ecdysozoa</taxon>
        <taxon>Arthropoda</taxon>
        <taxon>Chelicerata</taxon>
        <taxon>Arachnida</taxon>
        <taxon>Araneae</taxon>
        <taxon>Araneomorphae</taxon>
        <taxon>Entelegynae</taxon>
        <taxon>Araneoidea</taxon>
        <taxon>Nephilidae</taxon>
        <taxon>Trichonephila</taxon>
        <taxon>Trichonephila inaurata</taxon>
    </lineage>
</organism>
<evidence type="ECO:0000313" key="1">
    <source>
        <dbReference type="EMBL" id="GFY63761.1"/>
    </source>
</evidence>
<dbReference type="Proteomes" id="UP000886998">
    <property type="component" value="Unassembled WGS sequence"/>
</dbReference>
<sequence length="104" mass="11743">MTHRVPSSGFVNYSARLPTGSVIKLMRNQTTCGSSWCSFCQPCKPNECGMSDHIKETGGKERKRFVVIMEGIVQRDASTGWILKDKKIKRFRVGWCVTPYPGRS</sequence>
<dbReference type="EMBL" id="BMAV01014927">
    <property type="protein sequence ID" value="GFY63761.1"/>
    <property type="molecule type" value="Genomic_DNA"/>
</dbReference>
<accession>A0A8X6Y0G8</accession>
<proteinExistence type="predicted"/>
<protein>
    <submittedName>
        <fullName evidence="1">Uncharacterized protein</fullName>
    </submittedName>
</protein>
<keyword evidence="2" id="KW-1185">Reference proteome</keyword>
<evidence type="ECO:0000313" key="2">
    <source>
        <dbReference type="Proteomes" id="UP000886998"/>
    </source>
</evidence>
<gene>
    <name evidence="1" type="ORF">TNIN_247631</name>
</gene>
<comment type="caution">
    <text evidence="1">The sequence shown here is derived from an EMBL/GenBank/DDBJ whole genome shotgun (WGS) entry which is preliminary data.</text>
</comment>
<dbReference type="AlphaFoldDB" id="A0A8X6Y0G8"/>
<name>A0A8X6Y0G8_9ARAC</name>